<dbReference type="AlphaFoldDB" id="A0A0B2JS00"/>
<gene>
    <name evidence="5" type="primary">rplJ</name>
    <name evidence="6" type="ORF">NZ47_12755</name>
</gene>
<dbReference type="GO" id="GO:1990904">
    <property type="term" value="C:ribonucleoprotein complex"/>
    <property type="evidence" value="ECO:0007669"/>
    <property type="project" value="UniProtKB-KW"/>
</dbReference>
<dbReference type="Pfam" id="PF00466">
    <property type="entry name" value="Ribosomal_L10"/>
    <property type="match status" value="1"/>
</dbReference>
<keyword evidence="5" id="KW-0699">rRNA-binding</keyword>
<evidence type="ECO:0000313" key="6">
    <source>
        <dbReference type="EMBL" id="KHM49553.1"/>
    </source>
</evidence>
<dbReference type="SUPFAM" id="SSF160369">
    <property type="entry name" value="Ribosomal protein L10-like"/>
    <property type="match status" value="1"/>
</dbReference>
<dbReference type="CDD" id="cd05797">
    <property type="entry name" value="Ribosomal_L10"/>
    <property type="match status" value="1"/>
</dbReference>
<dbReference type="RefSeq" id="WP_039211670.1">
    <property type="nucleotide sequence ID" value="NZ_JSCE01000236.1"/>
</dbReference>
<keyword evidence="3 5" id="KW-0687">Ribonucleoprotein</keyword>
<evidence type="ECO:0000313" key="7">
    <source>
        <dbReference type="Proteomes" id="UP000030993"/>
    </source>
</evidence>
<dbReference type="InterPro" id="IPR022973">
    <property type="entry name" value="Ribosomal_uL10_bac"/>
</dbReference>
<keyword evidence="2 5" id="KW-0689">Ribosomal protein</keyword>
<reference evidence="6 7" key="1">
    <citation type="journal article" date="2013" name="PLoS ONE">
        <title>Identification and characterization of three novel lipases belonging to families II and V from Anaerovibrio lipolyticus 5ST.</title>
        <authorList>
            <person name="Prive F."/>
            <person name="Kaderbhai N.N."/>
            <person name="Girdwood S."/>
            <person name="Worgan H.J."/>
            <person name="Pinloche E."/>
            <person name="Scollan N.D."/>
            <person name="Huws S.A."/>
            <person name="Newbold C.J."/>
        </authorList>
    </citation>
    <scope>NUCLEOTIDE SEQUENCE [LARGE SCALE GENOMIC DNA]</scope>
    <source>
        <strain evidence="6 7">5S</strain>
    </source>
</reference>
<evidence type="ECO:0000256" key="4">
    <source>
        <dbReference type="ARBA" id="ARBA00035202"/>
    </source>
</evidence>
<dbReference type="InterPro" id="IPR043141">
    <property type="entry name" value="Ribosomal_uL10-like_sf"/>
</dbReference>
<dbReference type="GO" id="GO:0006412">
    <property type="term" value="P:translation"/>
    <property type="evidence" value="ECO:0007669"/>
    <property type="project" value="UniProtKB-UniRule"/>
</dbReference>
<evidence type="ECO:0000256" key="5">
    <source>
        <dbReference type="HAMAP-Rule" id="MF_00362"/>
    </source>
</evidence>
<dbReference type="Proteomes" id="UP000030993">
    <property type="component" value="Unassembled WGS sequence"/>
</dbReference>
<keyword evidence="5" id="KW-0694">RNA-binding</keyword>
<proteinExistence type="inferred from homology"/>
<dbReference type="Gene3D" id="3.30.70.1730">
    <property type="match status" value="1"/>
</dbReference>
<organism evidence="6 7">
    <name type="scientific">Anaerovibrio lipolyticus</name>
    <dbReference type="NCBI Taxonomy" id="82374"/>
    <lineage>
        <taxon>Bacteria</taxon>
        <taxon>Bacillati</taxon>
        <taxon>Bacillota</taxon>
        <taxon>Negativicutes</taxon>
        <taxon>Selenomonadales</taxon>
        <taxon>Selenomonadaceae</taxon>
        <taxon>Anaerovibrio</taxon>
    </lineage>
</organism>
<comment type="caution">
    <text evidence="6">The sequence shown here is derived from an EMBL/GenBank/DDBJ whole genome shotgun (WGS) entry which is preliminary data.</text>
</comment>
<comment type="subunit">
    <text evidence="5">Part of the ribosomal stalk of the 50S ribosomal subunit. The N-terminus interacts with L11 and the large rRNA to form the base of the stalk. The C-terminus forms an elongated spine to which L12 dimers bind in a sequential fashion forming a multimeric L10(L12)X complex.</text>
</comment>
<dbReference type="eggNOG" id="COG0244">
    <property type="taxonomic scope" value="Bacteria"/>
</dbReference>
<dbReference type="InterPro" id="IPR001790">
    <property type="entry name" value="Ribosomal_uL10"/>
</dbReference>
<evidence type="ECO:0000256" key="1">
    <source>
        <dbReference type="ARBA" id="ARBA00008889"/>
    </source>
</evidence>
<name>A0A0B2JS00_9FIRM</name>
<dbReference type="STRING" id="82374.NZ47_12755"/>
<accession>A0A0B2JS00</accession>
<comment type="function">
    <text evidence="5">Forms part of the ribosomal stalk, playing a central role in the interaction of the ribosome with GTP-bound translation factors.</text>
</comment>
<evidence type="ECO:0000256" key="2">
    <source>
        <dbReference type="ARBA" id="ARBA00022980"/>
    </source>
</evidence>
<dbReference type="EMBL" id="JSCE01000236">
    <property type="protein sequence ID" value="KHM49553.1"/>
    <property type="molecule type" value="Genomic_DNA"/>
</dbReference>
<protein>
    <recommendedName>
        <fullName evidence="4 5">Large ribosomal subunit protein uL10</fullName>
    </recommendedName>
</protein>
<dbReference type="NCBIfam" id="NF000955">
    <property type="entry name" value="PRK00099.1-1"/>
    <property type="match status" value="1"/>
</dbReference>
<dbReference type="InterPro" id="IPR047865">
    <property type="entry name" value="Ribosomal_uL10_bac_type"/>
</dbReference>
<dbReference type="GO" id="GO:0005840">
    <property type="term" value="C:ribosome"/>
    <property type="evidence" value="ECO:0007669"/>
    <property type="project" value="UniProtKB-KW"/>
</dbReference>
<dbReference type="PANTHER" id="PTHR11560">
    <property type="entry name" value="39S RIBOSOMAL PROTEIN L10, MITOCHONDRIAL"/>
    <property type="match status" value="1"/>
</dbReference>
<evidence type="ECO:0000256" key="3">
    <source>
        <dbReference type="ARBA" id="ARBA00023274"/>
    </source>
</evidence>
<dbReference type="HAMAP" id="MF_00362">
    <property type="entry name" value="Ribosomal_uL10"/>
    <property type="match status" value="1"/>
</dbReference>
<dbReference type="Gene3D" id="6.10.250.290">
    <property type="match status" value="1"/>
</dbReference>
<sequence>MAVTEQKKAIVANLKEILTSSKGAVITSYKGLTVAQDTALRVELRKAGVTYHVIKNTMTRIAAKEAGLDDMISFLEGTTAMAYSADDAVAPAKVISEFIKKNNLAEEEKLVVKGGVVEGKVVSADEVKAIASLPSREILIGKLLGSMQAPVSNTVGIMGNMVRSIVNVLDAIRKQKEEQASA</sequence>
<keyword evidence="7" id="KW-1185">Reference proteome</keyword>
<dbReference type="GO" id="GO:0070180">
    <property type="term" value="F:large ribosomal subunit rRNA binding"/>
    <property type="evidence" value="ECO:0007669"/>
    <property type="project" value="UniProtKB-UniRule"/>
</dbReference>
<comment type="similarity">
    <text evidence="1 5">Belongs to the universal ribosomal protein uL10 family.</text>
</comment>